<gene>
    <name evidence="13" type="primary">tuf3</name>
    <name evidence="13" type="ORF">Psi02_65610</name>
</gene>
<accession>A0A8J3XPW1</accession>
<evidence type="ECO:0000259" key="12">
    <source>
        <dbReference type="PROSITE" id="PS51722"/>
    </source>
</evidence>
<proteinExistence type="predicted"/>
<sequence length="410" mass="43281">MATNTAKQAYVRAKPHINIGTMGHVDHGKTTLTAAITKVLSERGGAKYVPFDRIDRAPEEALRGITINISHVEYETATRHYAHVDMPGHADYVKNMITGAAQLDGAILVVSALDGIMPQTREHVLLAHRVGVEHVVVALNKADGADPELADLVELELRDLLAEHGYHDVPVVRVSGLRALEGDPEWEASIVALLEAVDDTVPVPVRYTDAPFLLPVENVITVTGRGTVVTGAIERGTVEVGDTVQAVGIGEGVTAVVTGVETFGKTMERGEAGDNAALLLRGVRREQVRRGQVLAAPGSQTAHRRFTARVYLLTAAEGGRHTAVVSGYRPQFFLRTADMPGRMELTGPGDGTGLGTEPGTEPGTVVALPGDTVEVTVELGRPVAIEAGLGFAIREGGRTVGAGTVVAPLD</sequence>
<dbReference type="InterPro" id="IPR004160">
    <property type="entry name" value="Transl_elong_EFTu/EF1A_C"/>
</dbReference>
<dbReference type="InterPro" id="IPR031157">
    <property type="entry name" value="G_TR_CS"/>
</dbReference>
<dbReference type="FunFam" id="2.40.30.10:FF:000001">
    <property type="entry name" value="Elongation factor Tu"/>
    <property type="match status" value="1"/>
</dbReference>
<dbReference type="SUPFAM" id="SSF50447">
    <property type="entry name" value="Translation proteins"/>
    <property type="match status" value="1"/>
</dbReference>
<dbReference type="CDD" id="cd03697">
    <property type="entry name" value="EFTU_II"/>
    <property type="match status" value="1"/>
</dbReference>
<dbReference type="Proteomes" id="UP000644610">
    <property type="component" value="Unassembled WGS sequence"/>
</dbReference>
<dbReference type="RefSeq" id="WP_203979643.1">
    <property type="nucleotide sequence ID" value="NZ_BAAAKY010000046.1"/>
</dbReference>
<evidence type="ECO:0000256" key="4">
    <source>
        <dbReference type="ARBA" id="ARBA00022741"/>
    </source>
</evidence>
<dbReference type="GO" id="GO:0003924">
    <property type="term" value="F:GTPase activity"/>
    <property type="evidence" value="ECO:0007669"/>
    <property type="project" value="InterPro"/>
</dbReference>
<evidence type="ECO:0000256" key="7">
    <source>
        <dbReference type="ARBA" id="ARBA00022842"/>
    </source>
</evidence>
<dbReference type="InterPro" id="IPR050055">
    <property type="entry name" value="EF-Tu_GTPase"/>
</dbReference>
<feature type="domain" description="Tr-type G" evidence="12">
    <location>
        <begin position="14"/>
        <end position="205"/>
    </location>
</feature>
<dbReference type="PROSITE" id="PS51722">
    <property type="entry name" value="G_TR_2"/>
    <property type="match status" value="1"/>
</dbReference>
<evidence type="ECO:0000256" key="8">
    <source>
        <dbReference type="ARBA" id="ARBA00022917"/>
    </source>
</evidence>
<dbReference type="SUPFAM" id="SSF52540">
    <property type="entry name" value="P-loop containing nucleoside triphosphate hydrolases"/>
    <property type="match status" value="1"/>
</dbReference>
<dbReference type="InterPro" id="IPR004541">
    <property type="entry name" value="Transl_elong_EFTu/EF1A_bac/org"/>
</dbReference>
<dbReference type="NCBIfam" id="NF009372">
    <property type="entry name" value="PRK12735.1"/>
    <property type="match status" value="1"/>
</dbReference>
<keyword evidence="4" id="KW-0547">Nucleotide-binding</keyword>
<dbReference type="GO" id="GO:0005525">
    <property type="term" value="F:GTP binding"/>
    <property type="evidence" value="ECO:0007669"/>
    <property type="project" value="UniProtKB-UniRule"/>
</dbReference>
<evidence type="ECO:0000256" key="5">
    <source>
        <dbReference type="ARBA" id="ARBA00022768"/>
    </source>
</evidence>
<reference evidence="13" key="1">
    <citation type="submission" date="2021-01" db="EMBL/GenBank/DDBJ databases">
        <title>Whole genome shotgun sequence of Planotetraspora silvatica NBRC 100141.</title>
        <authorList>
            <person name="Komaki H."/>
            <person name="Tamura T."/>
        </authorList>
    </citation>
    <scope>NUCLEOTIDE SEQUENCE</scope>
    <source>
        <strain evidence="13">NBRC 100141</strain>
    </source>
</reference>
<dbReference type="GO" id="GO:0003746">
    <property type="term" value="F:translation elongation factor activity"/>
    <property type="evidence" value="ECO:0007669"/>
    <property type="project" value="UniProtKB-UniRule"/>
</dbReference>
<dbReference type="Pfam" id="PF03144">
    <property type="entry name" value="GTP_EFTU_D2"/>
    <property type="match status" value="1"/>
</dbReference>
<dbReference type="SUPFAM" id="SSF50465">
    <property type="entry name" value="EF-Tu/eEF-1alpha/eIF2-gamma C-terminal domain"/>
    <property type="match status" value="1"/>
</dbReference>
<dbReference type="PANTHER" id="PTHR43721">
    <property type="entry name" value="ELONGATION FACTOR TU-RELATED"/>
    <property type="match status" value="1"/>
</dbReference>
<keyword evidence="2" id="KW-0963">Cytoplasm</keyword>
<dbReference type="AlphaFoldDB" id="A0A8J3XPW1"/>
<dbReference type="GO" id="GO:0046872">
    <property type="term" value="F:metal ion binding"/>
    <property type="evidence" value="ECO:0007669"/>
    <property type="project" value="UniProtKB-KW"/>
</dbReference>
<comment type="caution">
    <text evidence="13">The sequence shown here is derived from an EMBL/GenBank/DDBJ whole genome shotgun (WGS) entry which is preliminary data.</text>
</comment>
<keyword evidence="3" id="KW-0479">Metal-binding</keyword>
<keyword evidence="7" id="KW-0460">Magnesium</keyword>
<protein>
    <recommendedName>
        <fullName evidence="10 11">Elongation factor Tu</fullName>
    </recommendedName>
</protein>
<dbReference type="InterPro" id="IPR033720">
    <property type="entry name" value="EFTU_2"/>
</dbReference>
<dbReference type="PROSITE" id="PS00301">
    <property type="entry name" value="G_TR_1"/>
    <property type="match status" value="1"/>
</dbReference>
<dbReference type="CDD" id="cd03707">
    <property type="entry name" value="EFTU_III"/>
    <property type="match status" value="1"/>
</dbReference>
<dbReference type="InterPro" id="IPR041709">
    <property type="entry name" value="EF-Tu_GTP-bd"/>
</dbReference>
<dbReference type="NCBIfam" id="TIGR00485">
    <property type="entry name" value="EF-Tu"/>
    <property type="match status" value="1"/>
</dbReference>
<evidence type="ECO:0000313" key="14">
    <source>
        <dbReference type="Proteomes" id="UP000644610"/>
    </source>
</evidence>
<keyword evidence="5 13" id="KW-0251">Elongation factor</keyword>
<keyword evidence="8" id="KW-0648">Protein biosynthesis</keyword>
<dbReference type="InterPro" id="IPR009000">
    <property type="entry name" value="Transl_B-barrel_sf"/>
</dbReference>
<dbReference type="InterPro" id="IPR009001">
    <property type="entry name" value="Transl_elong_EF1A/Init_IF2_C"/>
</dbReference>
<comment type="subunit">
    <text evidence="1">Monomer.</text>
</comment>
<keyword evidence="9" id="KW-0342">GTP-binding</keyword>
<evidence type="ECO:0000256" key="10">
    <source>
        <dbReference type="ARBA" id="ARBA00029554"/>
    </source>
</evidence>
<evidence type="ECO:0000256" key="1">
    <source>
        <dbReference type="ARBA" id="ARBA00011245"/>
    </source>
</evidence>
<keyword evidence="6" id="KW-0378">Hydrolase</keyword>
<dbReference type="InterPro" id="IPR005225">
    <property type="entry name" value="Small_GTP-bd"/>
</dbReference>
<dbReference type="EMBL" id="BOOQ01000049">
    <property type="protein sequence ID" value="GII50137.1"/>
    <property type="molecule type" value="Genomic_DNA"/>
</dbReference>
<dbReference type="PRINTS" id="PR00315">
    <property type="entry name" value="ELONGATNFCT"/>
</dbReference>
<evidence type="ECO:0000256" key="2">
    <source>
        <dbReference type="ARBA" id="ARBA00022490"/>
    </source>
</evidence>
<dbReference type="NCBIfam" id="TIGR00231">
    <property type="entry name" value="small_GTP"/>
    <property type="match status" value="1"/>
</dbReference>
<dbReference type="CDD" id="cd01884">
    <property type="entry name" value="EF_Tu"/>
    <property type="match status" value="1"/>
</dbReference>
<evidence type="ECO:0000256" key="3">
    <source>
        <dbReference type="ARBA" id="ARBA00022723"/>
    </source>
</evidence>
<evidence type="ECO:0000256" key="6">
    <source>
        <dbReference type="ARBA" id="ARBA00022801"/>
    </source>
</evidence>
<dbReference type="NCBIfam" id="NF000766">
    <property type="entry name" value="PRK00049.1"/>
    <property type="match status" value="1"/>
</dbReference>
<dbReference type="Pfam" id="PF00009">
    <property type="entry name" value="GTP_EFTU"/>
    <property type="match status" value="1"/>
</dbReference>
<dbReference type="Gene3D" id="2.40.30.10">
    <property type="entry name" value="Translation factors"/>
    <property type="match status" value="2"/>
</dbReference>
<evidence type="ECO:0000313" key="13">
    <source>
        <dbReference type="EMBL" id="GII50137.1"/>
    </source>
</evidence>
<dbReference type="FunFam" id="3.40.50.300:FF:000576">
    <property type="entry name" value="Elongation factor Tu"/>
    <property type="match status" value="1"/>
</dbReference>
<dbReference type="PANTHER" id="PTHR43721:SF22">
    <property type="entry name" value="ELONGATION FACTOR TU, MITOCHONDRIAL"/>
    <property type="match status" value="1"/>
</dbReference>
<dbReference type="Gene3D" id="3.40.50.300">
    <property type="entry name" value="P-loop containing nucleotide triphosphate hydrolases"/>
    <property type="match status" value="1"/>
</dbReference>
<dbReference type="NCBIfam" id="NF009373">
    <property type="entry name" value="PRK12736.1"/>
    <property type="match status" value="1"/>
</dbReference>
<name>A0A8J3XPW1_9ACTN</name>
<dbReference type="InterPro" id="IPR004161">
    <property type="entry name" value="EFTu-like_2"/>
</dbReference>
<dbReference type="InterPro" id="IPR000795">
    <property type="entry name" value="T_Tr_GTP-bd_dom"/>
</dbReference>
<dbReference type="Pfam" id="PF03143">
    <property type="entry name" value="GTP_EFTU_D3"/>
    <property type="match status" value="1"/>
</dbReference>
<evidence type="ECO:0000256" key="11">
    <source>
        <dbReference type="NCBIfam" id="TIGR00485"/>
    </source>
</evidence>
<dbReference type="InterPro" id="IPR027417">
    <property type="entry name" value="P-loop_NTPase"/>
</dbReference>
<organism evidence="13 14">
    <name type="scientific">Planotetraspora silvatica</name>
    <dbReference type="NCBI Taxonomy" id="234614"/>
    <lineage>
        <taxon>Bacteria</taxon>
        <taxon>Bacillati</taxon>
        <taxon>Actinomycetota</taxon>
        <taxon>Actinomycetes</taxon>
        <taxon>Streptosporangiales</taxon>
        <taxon>Streptosporangiaceae</taxon>
        <taxon>Planotetraspora</taxon>
    </lineage>
</organism>
<dbReference type="GO" id="GO:0005829">
    <property type="term" value="C:cytosol"/>
    <property type="evidence" value="ECO:0007669"/>
    <property type="project" value="TreeGrafter"/>
</dbReference>
<evidence type="ECO:0000256" key="9">
    <source>
        <dbReference type="ARBA" id="ARBA00023134"/>
    </source>
</evidence>
<keyword evidence="14" id="KW-1185">Reference proteome</keyword>